<organism evidence="1 2">
    <name type="scientific">Venustampulla echinocandica</name>
    <dbReference type="NCBI Taxonomy" id="2656787"/>
    <lineage>
        <taxon>Eukaryota</taxon>
        <taxon>Fungi</taxon>
        <taxon>Dikarya</taxon>
        <taxon>Ascomycota</taxon>
        <taxon>Pezizomycotina</taxon>
        <taxon>Leotiomycetes</taxon>
        <taxon>Helotiales</taxon>
        <taxon>Pleuroascaceae</taxon>
        <taxon>Venustampulla</taxon>
    </lineage>
</organism>
<dbReference type="OrthoDB" id="185373at2759"/>
<comment type="caution">
    <text evidence="1">The sequence shown here is derived from an EMBL/GenBank/DDBJ whole genome shotgun (WGS) entry which is preliminary data.</text>
</comment>
<dbReference type="RefSeq" id="XP_031869985.1">
    <property type="nucleotide sequence ID" value="XM_032013385.1"/>
</dbReference>
<accession>A0A370TP72</accession>
<dbReference type="AlphaFoldDB" id="A0A370TP72"/>
<dbReference type="EMBL" id="NPIC01000003">
    <property type="protein sequence ID" value="RDL37329.1"/>
    <property type="molecule type" value="Genomic_DNA"/>
</dbReference>
<protein>
    <submittedName>
        <fullName evidence="1">Uncharacterized protein</fullName>
    </submittedName>
</protein>
<evidence type="ECO:0000313" key="2">
    <source>
        <dbReference type="Proteomes" id="UP000254866"/>
    </source>
</evidence>
<reference evidence="1 2" key="1">
    <citation type="journal article" date="2018" name="IMA Fungus">
        <title>IMA Genome-F 9: Draft genome sequence of Annulohypoxylon stygium, Aspergillus mulundensis, Berkeleyomyces basicola (syn. Thielaviopsis basicola), Ceratocystis smalleyi, two Cercospora beticola strains, Coleophoma cylindrospora, Fusarium fracticaudum, Phialophora cf. hyalina, and Morchella septimelata.</title>
        <authorList>
            <person name="Wingfield B.D."/>
            <person name="Bills G.F."/>
            <person name="Dong Y."/>
            <person name="Huang W."/>
            <person name="Nel W.J."/>
            <person name="Swalarsk-Parry B.S."/>
            <person name="Vaghefi N."/>
            <person name="Wilken P.M."/>
            <person name="An Z."/>
            <person name="de Beer Z.W."/>
            <person name="De Vos L."/>
            <person name="Chen L."/>
            <person name="Duong T.A."/>
            <person name="Gao Y."/>
            <person name="Hammerbacher A."/>
            <person name="Kikkert J.R."/>
            <person name="Li Y."/>
            <person name="Li H."/>
            <person name="Li K."/>
            <person name="Li Q."/>
            <person name="Liu X."/>
            <person name="Ma X."/>
            <person name="Naidoo K."/>
            <person name="Pethybridge S.J."/>
            <person name="Sun J."/>
            <person name="Steenkamp E.T."/>
            <person name="van der Nest M.A."/>
            <person name="van Wyk S."/>
            <person name="Wingfield M.J."/>
            <person name="Xiong C."/>
            <person name="Yue Q."/>
            <person name="Zhang X."/>
        </authorList>
    </citation>
    <scope>NUCLEOTIDE SEQUENCE [LARGE SCALE GENOMIC DNA]</scope>
    <source>
        <strain evidence="1 2">BP 5553</strain>
    </source>
</reference>
<keyword evidence="2" id="KW-1185">Reference proteome</keyword>
<dbReference type="Proteomes" id="UP000254866">
    <property type="component" value="Unassembled WGS sequence"/>
</dbReference>
<proteinExistence type="predicted"/>
<evidence type="ECO:0000313" key="1">
    <source>
        <dbReference type="EMBL" id="RDL37329.1"/>
    </source>
</evidence>
<dbReference type="GeneID" id="43597611"/>
<sequence>MQVLWSRTVQAKLSCQCYSCVHSATALARRSTTAATKRRVAAGDLFTASFSTILGTAAFVDARIKEDRRKEWDVAITNVKAGIPDNDSSPPTQPNLKAESITANTRIQDIRPPAGDNGVSLGKSETFSSASSLFHRNAPNVPCIPSGMASSGLDTLEGVISESNEVSAGVRRPIGPKKFAPRYSRRKDHLGQLQNSTRKLVDNLLLLTDLAYVERTAISSEDKELAEVASRLQGIRTSFAPFPTFYRHQSSERLGELHDALKRVFDEESSSPPNLNMLVGKICYNLLLSPVPPGTGTYNYLMRKFSLLQQDHLTQVVADSFFNDTVLKANEETAKFLLEYYIERNDLDGFRTIIKRMRAVEGDMHIKRKNIFELSRSKDIRAWALNNKVIHRGAHLHEKMNRTPAIFELLIRGWLMWDGTRGAVRAVRAALREGQIIYSQTMIHIIEECIRQLDYRSGLKLLSTVLSCWADGTLSSIMDYGPATRQKLYRLFALCGVNPSSNLPRPMTTTPFQEILPSMLRWMELESISDRLVEFTNDTLTIRLALDGPQHLMATGFKDQRQADKFAEQRLQSCLEILRGVSATEEMAASMNLKNSAECQSIRASAIKIRLADKTSRAAAVEVSVSSNRNYNRNTTKPESKYAFRRMRVPDSNESGMKIQSALEESVSSNRNYNRIISKPEPKYTFRRIRVTNSNASGMQIQLALFPDKFQHAQLQTALQLS</sequence>
<gene>
    <name evidence="1" type="ORF">BP5553_04762</name>
</gene>
<name>A0A370TP72_9HELO</name>